<proteinExistence type="predicted"/>
<dbReference type="AlphaFoldDB" id="A0A1I1DPM2"/>
<feature type="domain" description="Copper-binding protein MbnP-like" evidence="2">
    <location>
        <begin position="23"/>
        <end position="202"/>
    </location>
</feature>
<evidence type="ECO:0000256" key="1">
    <source>
        <dbReference type="SAM" id="SignalP"/>
    </source>
</evidence>
<keyword evidence="1" id="KW-0732">Signal</keyword>
<dbReference type="EMBL" id="FOLE01000001">
    <property type="protein sequence ID" value="SFB76851.1"/>
    <property type="molecule type" value="Genomic_DNA"/>
</dbReference>
<accession>A0A1I1DPM2</accession>
<evidence type="ECO:0000313" key="3">
    <source>
        <dbReference type="EMBL" id="SFB76851.1"/>
    </source>
</evidence>
<evidence type="ECO:0000259" key="2">
    <source>
        <dbReference type="Pfam" id="PF20243"/>
    </source>
</evidence>
<gene>
    <name evidence="3" type="ORF">SAMN05421780_101382</name>
</gene>
<dbReference type="InterPro" id="IPR046863">
    <property type="entry name" value="MbnP-like_dom"/>
</dbReference>
<dbReference type="Pfam" id="PF20243">
    <property type="entry name" value="MbnP"/>
    <property type="match status" value="1"/>
</dbReference>
<evidence type="ECO:0000313" key="4">
    <source>
        <dbReference type="Proteomes" id="UP000199514"/>
    </source>
</evidence>
<organism evidence="3 4">
    <name type="scientific">Flexibacter flexilis DSM 6793</name>
    <dbReference type="NCBI Taxonomy" id="927664"/>
    <lineage>
        <taxon>Bacteria</taxon>
        <taxon>Pseudomonadati</taxon>
        <taxon>Bacteroidota</taxon>
        <taxon>Cytophagia</taxon>
        <taxon>Cytophagales</taxon>
        <taxon>Flexibacteraceae</taxon>
        <taxon>Flexibacter</taxon>
    </lineage>
</organism>
<feature type="chain" id="PRO_5011554845" description="Copper-binding protein MbnP-like domain-containing protein" evidence="1">
    <location>
        <begin position="19"/>
        <end position="224"/>
    </location>
</feature>
<reference evidence="3 4" key="1">
    <citation type="submission" date="2016-10" db="EMBL/GenBank/DDBJ databases">
        <authorList>
            <person name="de Groot N.N."/>
        </authorList>
    </citation>
    <scope>NUCLEOTIDE SEQUENCE [LARGE SCALE GENOMIC DNA]</scope>
    <source>
        <strain evidence="3 4">DSM 6793</strain>
    </source>
</reference>
<protein>
    <recommendedName>
        <fullName evidence="2">Copper-binding protein MbnP-like domain-containing protein</fullName>
    </recommendedName>
</protein>
<dbReference type="Proteomes" id="UP000199514">
    <property type="component" value="Unassembled WGS sequence"/>
</dbReference>
<feature type="signal peptide" evidence="1">
    <location>
        <begin position="1"/>
        <end position="18"/>
    </location>
</feature>
<keyword evidence="4" id="KW-1185">Reference proteome</keyword>
<dbReference type="STRING" id="927664.SAMN05421780_101382"/>
<name>A0A1I1DPM2_9BACT</name>
<sequence length="224" mass="25836">MRFFFSSLGLLIVFLANAQDVTKLKIIPKFKTDKLVLHKTYCIGKDSLTITNLKFYITDLQYFKNDSLVGSSSKKAYLIDAFETISQEIIESKLFDFNKIKFKLGIDSLTNVAGVLDGNLDPIHGMYWTWQSGYINFKLEGIADNCPARNHKFYWHIGGYLEPFYAMREIELNCNARNSAEIFIQIDQLFTLIDVSKIYQVMSPSEKSVQIANQFPEIFKMTQE</sequence>